<feature type="region of interest" description="Disordered" evidence="1">
    <location>
        <begin position="1"/>
        <end position="139"/>
    </location>
</feature>
<feature type="compositionally biased region" description="Polar residues" evidence="1">
    <location>
        <begin position="523"/>
        <end position="548"/>
    </location>
</feature>
<accession>A0A3S1HYY5</accession>
<feature type="region of interest" description="Disordered" evidence="1">
    <location>
        <begin position="518"/>
        <end position="549"/>
    </location>
</feature>
<evidence type="ECO:0000256" key="1">
    <source>
        <dbReference type="SAM" id="MobiDB-lite"/>
    </source>
</evidence>
<feature type="compositionally biased region" description="Low complexity" evidence="1">
    <location>
        <begin position="115"/>
        <end position="129"/>
    </location>
</feature>
<evidence type="ECO:0000313" key="2">
    <source>
        <dbReference type="EMBL" id="RUS88948.1"/>
    </source>
</evidence>
<organism evidence="2 3">
    <name type="scientific">Elysia chlorotica</name>
    <name type="common">Eastern emerald elysia</name>
    <name type="synonym">Sea slug</name>
    <dbReference type="NCBI Taxonomy" id="188477"/>
    <lineage>
        <taxon>Eukaryota</taxon>
        <taxon>Metazoa</taxon>
        <taxon>Spiralia</taxon>
        <taxon>Lophotrochozoa</taxon>
        <taxon>Mollusca</taxon>
        <taxon>Gastropoda</taxon>
        <taxon>Heterobranchia</taxon>
        <taxon>Euthyneura</taxon>
        <taxon>Panpulmonata</taxon>
        <taxon>Sacoglossa</taxon>
        <taxon>Placobranchoidea</taxon>
        <taxon>Plakobranchidae</taxon>
        <taxon>Elysia</taxon>
    </lineage>
</organism>
<comment type="caution">
    <text evidence="2">The sequence shown here is derived from an EMBL/GenBank/DDBJ whole genome shotgun (WGS) entry which is preliminary data.</text>
</comment>
<dbReference type="Proteomes" id="UP000271974">
    <property type="component" value="Unassembled WGS sequence"/>
</dbReference>
<dbReference type="EMBL" id="RQTK01000070">
    <property type="protein sequence ID" value="RUS88948.1"/>
    <property type="molecule type" value="Genomic_DNA"/>
</dbReference>
<protein>
    <submittedName>
        <fullName evidence="2">Uncharacterized protein</fullName>
    </submittedName>
</protein>
<sequence>MAEASSQGCLQHKEASSDDKADTESGTAPSEHGSDSYLALQRDDPVNFGGTEIKPGEGRGSTSRPRSLNSSSSKSIFHSISELILPPQPISSKDNPDSRQTTVETNRPREQGFYTSRSNQSIQSSVSTTYGISEHPNQPKGLYTWSQSCPPSSTSQIQRPGRSERLHITASSSLQQANYVGLTDCSLDTPKCENNTLYAPSQMQAVTSAIYEDTRFEQEEKTVNRPIEMHFSASGLQMPMQESTNLPYTARRSLTTQSTYAKRVDSNVRTSSNQNKGLRRAKTKPKIPYTMILSYVLSLVHQCSVRLIPLDAFESAMTECIEQYSGLILHYSECFKSIVNTMMTNLASHHSPNLFPRQVNPPHNLLAWGSFKIPRDKFGRQQESDSLSKCSTTADGMFWTRHFKASVVGLCKKIHIKVEETPTVPIKLPDTSNVQNPSAASHQYVSIYNRSSPLVENETAHFSGPSLGTSNTSFKHGCSMAVSPSVFNSYHGSLNTASRLGSVTTGCMPLLPPYCPNEKQNAHTDSSSVNSHALNFGDSQHPSDTSAGSRWGYSRALAAQNAERMEHQDKENATSAVVYDMGIPVTKAKKFKRVSYGSHSLTPSTSISVALVLVFAHYIINGGDREGDRNLEMSQSFQAASLSEQA</sequence>
<name>A0A3S1HYY5_ELYCH</name>
<reference evidence="2 3" key="1">
    <citation type="submission" date="2019-01" db="EMBL/GenBank/DDBJ databases">
        <title>A draft genome assembly of the solar-powered sea slug Elysia chlorotica.</title>
        <authorList>
            <person name="Cai H."/>
            <person name="Li Q."/>
            <person name="Fang X."/>
            <person name="Li J."/>
            <person name="Curtis N.E."/>
            <person name="Altenburger A."/>
            <person name="Shibata T."/>
            <person name="Feng M."/>
            <person name="Maeda T."/>
            <person name="Schwartz J.A."/>
            <person name="Shigenobu S."/>
            <person name="Lundholm N."/>
            <person name="Nishiyama T."/>
            <person name="Yang H."/>
            <person name="Hasebe M."/>
            <person name="Li S."/>
            <person name="Pierce S.K."/>
            <person name="Wang J."/>
        </authorList>
    </citation>
    <scope>NUCLEOTIDE SEQUENCE [LARGE SCALE GENOMIC DNA]</scope>
    <source>
        <strain evidence="2">EC2010</strain>
        <tissue evidence="2">Whole organism of an adult</tissue>
    </source>
</reference>
<feature type="compositionally biased region" description="Basic and acidic residues" evidence="1">
    <location>
        <begin position="11"/>
        <end position="23"/>
    </location>
</feature>
<proteinExistence type="predicted"/>
<gene>
    <name evidence="2" type="ORF">EGW08_003284</name>
</gene>
<dbReference type="AlphaFoldDB" id="A0A3S1HYY5"/>
<keyword evidence="3" id="KW-1185">Reference proteome</keyword>
<evidence type="ECO:0000313" key="3">
    <source>
        <dbReference type="Proteomes" id="UP000271974"/>
    </source>
</evidence>
<feature type="compositionally biased region" description="Low complexity" evidence="1">
    <location>
        <begin position="61"/>
        <end position="81"/>
    </location>
</feature>
<feature type="compositionally biased region" description="Polar residues" evidence="1">
    <location>
        <begin position="90"/>
        <end position="105"/>
    </location>
</feature>